<keyword evidence="1" id="KW-0963">Cytoplasm</keyword>
<dbReference type="InterPro" id="IPR001763">
    <property type="entry name" value="Rhodanese-like_dom"/>
</dbReference>
<evidence type="ECO:0000259" key="3">
    <source>
        <dbReference type="PROSITE" id="PS50206"/>
    </source>
</evidence>
<dbReference type="CDD" id="cd01444">
    <property type="entry name" value="GlpE_ST"/>
    <property type="match status" value="1"/>
</dbReference>
<evidence type="ECO:0000313" key="5">
    <source>
        <dbReference type="Proteomes" id="UP000029443"/>
    </source>
</evidence>
<evidence type="ECO:0000313" key="4">
    <source>
        <dbReference type="EMBL" id="KGD60424.1"/>
    </source>
</evidence>
<dbReference type="Proteomes" id="UP000029443">
    <property type="component" value="Unassembled WGS sequence"/>
</dbReference>
<sequence length="106" mass="11611">MATRISPDEGKTRFEQGDALFVDIRDPASFAAGHLRGAVHLTQANVEPFLADTAPEKPLVIYCYHGNSSQGAADWLAEQGFSDVVSLDGGYEVLRQRFPELLEEMA</sequence>
<dbReference type="PANTHER" id="PTHR43031">
    <property type="entry name" value="FAD-DEPENDENT OXIDOREDUCTASE"/>
    <property type="match status" value="1"/>
</dbReference>
<accession>A0ABR4WB55</accession>
<dbReference type="RefSeq" id="WP_035249215.1">
    <property type="nucleotide sequence ID" value="NZ_ARXU01000011.1"/>
</dbReference>
<dbReference type="PROSITE" id="PS50206">
    <property type="entry name" value="RHODANESE_3"/>
    <property type="match status" value="1"/>
</dbReference>
<dbReference type="SUPFAM" id="SSF52821">
    <property type="entry name" value="Rhodanese/Cell cycle control phosphatase"/>
    <property type="match status" value="1"/>
</dbReference>
<keyword evidence="5" id="KW-1185">Reference proteome</keyword>
<name>A0ABR4WB55_9GAMM</name>
<dbReference type="EMBL" id="ARXU01000011">
    <property type="protein sequence ID" value="KGD60424.1"/>
    <property type="molecule type" value="Genomic_DNA"/>
</dbReference>
<dbReference type="Gene3D" id="3.40.250.10">
    <property type="entry name" value="Rhodanese-like domain"/>
    <property type="match status" value="1"/>
</dbReference>
<dbReference type="NCBIfam" id="NF001195">
    <property type="entry name" value="PRK00162.1"/>
    <property type="match status" value="1"/>
</dbReference>
<reference evidence="4 5" key="1">
    <citation type="submission" date="2012-09" db="EMBL/GenBank/DDBJ databases">
        <title>Genome Sequence of alkane-degrading Bacterium Alcanivorax jadensis T9.</title>
        <authorList>
            <person name="Lai Q."/>
            <person name="Shao Z."/>
        </authorList>
    </citation>
    <scope>NUCLEOTIDE SEQUENCE [LARGE SCALE GENOMIC DNA]</scope>
    <source>
        <strain evidence="4 5">T9</strain>
    </source>
</reference>
<dbReference type="InterPro" id="IPR050229">
    <property type="entry name" value="GlpE_sulfurtransferase"/>
</dbReference>
<dbReference type="InterPro" id="IPR036873">
    <property type="entry name" value="Rhodanese-like_dom_sf"/>
</dbReference>
<dbReference type="InterPro" id="IPR023695">
    <property type="entry name" value="Thiosulf_sulfurTrfase"/>
</dbReference>
<evidence type="ECO:0000256" key="2">
    <source>
        <dbReference type="ARBA" id="ARBA00022679"/>
    </source>
</evidence>
<feature type="domain" description="Rhodanese" evidence="3">
    <location>
        <begin position="15"/>
        <end position="103"/>
    </location>
</feature>
<dbReference type="SMART" id="SM00450">
    <property type="entry name" value="RHOD"/>
    <property type="match status" value="1"/>
</dbReference>
<gene>
    <name evidence="4" type="ORF">T9A_02601</name>
</gene>
<evidence type="ECO:0000256" key="1">
    <source>
        <dbReference type="ARBA" id="ARBA00022490"/>
    </source>
</evidence>
<proteinExistence type="predicted"/>
<dbReference type="PANTHER" id="PTHR43031:SF6">
    <property type="entry name" value="THIOSULFATE SULFURTRANSFERASE GLPE"/>
    <property type="match status" value="1"/>
</dbReference>
<comment type="caution">
    <text evidence="4">The sequence shown here is derived from an EMBL/GenBank/DDBJ whole genome shotgun (WGS) entry which is preliminary data.</text>
</comment>
<protein>
    <submittedName>
        <fullName evidence="4">Rhodanese domain-containing protein</fullName>
    </submittedName>
</protein>
<organism evidence="4 5">
    <name type="scientific">Alcanivorax jadensis T9</name>
    <dbReference type="NCBI Taxonomy" id="1177181"/>
    <lineage>
        <taxon>Bacteria</taxon>
        <taxon>Pseudomonadati</taxon>
        <taxon>Pseudomonadota</taxon>
        <taxon>Gammaproteobacteria</taxon>
        <taxon>Oceanospirillales</taxon>
        <taxon>Alcanivoracaceae</taxon>
        <taxon>Alcanivorax</taxon>
    </lineage>
</organism>
<dbReference type="Pfam" id="PF00581">
    <property type="entry name" value="Rhodanese"/>
    <property type="match status" value="1"/>
</dbReference>
<keyword evidence="2" id="KW-0808">Transferase</keyword>